<feature type="domain" description="Carbohydrate kinase PfkB" evidence="12">
    <location>
        <begin position="54"/>
        <end position="346"/>
    </location>
</feature>
<dbReference type="GO" id="GO:0005634">
    <property type="term" value="C:nucleus"/>
    <property type="evidence" value="ECO:0007669"/>
    <property type="project" value="TreeGrafter"/>
</dbReference>
<name>A0A836I5B9_9TRYP</name>
<evidence type="ECO:0000256" key="2">
    <source>
        <dbReference type="ARBA" id="ARBA00004801"/>
    </source>
</evidence>
<dbReference type="PANTHER" id="PTHR45769">
    <property type="entry name" value="ADENOSINE KINASE"/>
    <property type="match status" value="1"/>
</dbReference>
<dbReference type="GO" id="GO:0005524">
    <property type="term" value="F:ATP binding"/>
    <property type="evidence" value="ECO:0007669"/>
    <property type="project" value="UniProtKB-UniRule"/>
</dbReference>
<reference evidence="13 14" key="1">
    <citation type="submission" date="2021-02" db="EMBL/GenBank/DDBJ databases">
        <title>Porcisia hertigi Genome sequencing and assembly.</title>
        <authorList>
            <person name="Almutairi H."/>
            <person name="Gatherer D."/>
        </authorList>
    </citation>
    <scope>NUCLEOTIDE SEQUENCE [LARGE SCALE GENOMIC DNA]</scope>
    <source>
        <strain evidence="13 14">C119</strain>
    </source>
</reference>
<comment type="cofactor">
    <cofactor evidence="1 11">
        <name>Mg(2+)</name>
        <dbReference type="ChEBI" id="CHEBI:18420"/>
    </cofactor>
</comment>
<comment type="caution">
    <text evidence="13">The sequence shown here is derived from an EMBL/GenBank/DDBJ whole genome shotgun (WGS) entry which is preliminary data.</text>
</comment>
<evidence type="ECO:0000256" key="5">
    <source>
        <dbReference type="ARBA" id="ARBA00022679"/>
    </source>
</evidence>
<comment type="similarity">
    <text evidence="3 11">Belongs to the carbohydrate kinase PfkB family.</text>
</comment>
<dbReference type="KEGG" id="phet:94288989"/>
<evidence type="ECO:0000256" key="3">
    <source>
        <dbReference type="ARBA" id="ARBA00010688"/>
    </source>
</evidence>
<organism evidence="13 14">
    <name type="scientific">Porcisia hertigi</name>
    <dbReference type="NCBI Taxonomy" id="2761500"/>
    <lineage>
        <taxon>Eukaryota</taxon>
        <taxon>Discoba</taxon>
        <taxon>Euglenozoa</taxon>
        <taxon>Kinetoplastea</taxon>
        <taxon>Metakinetoplastina</taxon>
        <taxon>Trypanosomatida</taxon>
        <taxon>Trypanosomatidae</taxon>
        <taxon>Leishmaniinae</taxon>
        <taxon>Porcisia</taxon>
    </lineage>
</organism>
<dbReference type="UniPathway" id="UPA00588">
    <property type="reaction ID" value="UER00659"/>
</dbReference>
<keyword evidence="7 11" id="KW-0547">Nucleotide-binding</keyword>
<dbReference type="PANTHER" id="PTHR45769:SF3">
    <property type="entry name" value="ADENOSINE KINASE"/>
    <property type="match status" value="1"/>
</dbReference>
<keyword evidence="5 11" id="KW-0808">Transferase</keyword>
<evidence type="ECO:0000256" key="8">
    <source>
        <dbReference type="ARBA" id="ARBA00022777"/>
    </source>
</evidence>
<dbReference type="GO" id="GO:0006144">
    <property type="term" value="P:purine nucleobase metabolic process"/>
    <property type="evidence" value="ECO:0007669"/>
    <property type="project" value="TreeGrafter"/>
</dbReference>
<sequence length="363" mass="39608">MQDRQIIPLYVQCNPLLDIVVASDDALLKRYGLKKDCAYIYSPQYSTLFEDWLPDHTLSVAPGGAGLNTARVAQWVWQHVLKKPGHVMYVGCVGKDKYGDQIRAAAEAHGVTMKLEVSHDRRSGLCAVCKVGDTRTLIAHPSSANFLSNDFVNSPAVQDGQRFAKVIYTTAYANVSRVQQTLQLMTSSRSRTLPDGTKQLTAIGLSNRRVLEEYGEGLVDVLEVLDIVIGNREEMSDLAMMLQWVPGEMSDAALAKNIAIEMMYDQHSVRQVIMTRGAESIIYATSNGECGEVPVVGIDPHSTRLWATGVGDAFAGAFLAAFANKPDDLAFCCRLGAQAATFVIHHGIQTLPTDEESLAGMQA</sequence>
<dbReference type="GO" id="GO:0005829">
    <property type="term" value="C:cytosol"/>
    <property type="evidence" value="ECO:0007669"/>
    <property type="project" value="TreeGrafter"/>
</dbReference>
<comment type="function">
    <text evidence="11">ATP dependent phosphorylation of adenosine and other related nucleoside analogs to monophosphate derivatives.</text>
</comment>
<dbReference type="OrthoDB" id="432447at2759"/>
<dbReference type="Pfam" id="PF00294">
    <property type="entry name" value="PfkB"/>
    <property type="match status" value="1"/>
</dbReference>
<dbReference type="Proteomes" id="UP000674318">
    <property type="component" value="Unassembled WGS sequence"/>
</dbReference>
<dbReference type="EMBL" id="JAFJZO010000030">
    <property type="protein sequence ID" value="KAG5498602.1"/>
    <property type="molecule type" value="Genomic_DNA"/>
</dbReference>
<comment type="pathway">
    <text evidence="2 11">Purine metabolism; AMP biosynthesis via salvage pathway; AMP from adenosine: step 1/1.</text>
</comment>
<dbReference type="Gene3D" id="3.40.1190.20">
    <property type="match status" value="1"/>
</dbReference>
<dbReference type="InterPro" id="IPR001805">
    <property type="entry name" value="Adenokinase"/>
</dbReference>
<evidence type="ECO:0000256" key="9">
    <source>
        <dbReference type="ARBA" id="ARBA00022840"/>
    </source>
</evidence>
<dbReference type="Gene3D" id="3.30.1110.10">
    <property type="match status" value="1"/>
</dbReference>
<gene>
    <name evidence="13" type="ORF">JKF63_02888</name>
</gene>
<keyword evidence="11" id="KW-0460">Magnesium</keyword>
<keyword evidence="8 11" id="KW-0418">Kinase</keyword>
<evidence type="ECO:0000256" key="6">
    <source>
        <dbReference type="ARBA" id="ARBA00022726"/>
    </source>
</evidence>
<dbReference type="GO" id="GO:0044209">
    <property type="term" value="P:AMP salvage"/>
    <property type="evidence" value="ECO:0007669"/>
    <property type="project" value="UniProtKB-UniRule"/>
</dbReference>
<feature type="active site" description="Proton acceptor" evidence="10">
    <location>
        <position position="312"/>
    </location>
</feature>
<keyword evidence="6 11" id="KW-0660">Purine salvage</keyword>
<keyword evidence="9 11" id="KW-0067">ATP-binding</keyword>
<dbReference type="EC" id="2.7.1.20" evidence="4 11"/>
<dbReference type="InterPro" id="IPR011611">
    <property type="entry name" value="PfkB_dom"/>
</dbReference>
<dbReference type="GO" id="GO:0004001">
    <property type="term" value="F:adenosine kinase activity"/>
    <property type="evidence" value="ECO:0007669"/>
    <property type="project" value="UniProtKB-UniRule"/>
</dbReference>
<evidence type="ECO:0000256" key="7">
    <source>
        <dbReference type="ARBA" id="ARBA00022741"/>
    </source>
</evidence>
<evidence type="ECO:0000256" key="10">
    <source>
        <dbReference type="PIRSR" id="PIRSR601805-1"/>
    </source>
</evidence>
<dbReference type="GO" id="GO:0006166">
    <property type="term" value="P:purine ribonucleoside salvage"/>
    <property type="evidence" value="ECO:0007669"/>
    <property type="project" value="UniProtKB-KW"/>
</dbReference>
<evidence type="ECO:0000259" key="12">
    <source>
        <dbReference type="Pfam" id="PF00294"/>
    </source>
</evidence>
<evidence type="ECO:0000256" key="1">
    <source>
        <dbReference type="ARBA" id="ARBA00001946"/>
    </source>
</evidence>
<evidence type="ECO:0000256" key="11">
    <source>
        <dbReference type="RuleBase" id="RU368116"/>
    </source>
</evidence>
<dbReference type="InterPro" id="IPR029056">
    <property type="entry name" value="Ribokinase-like"/>
</dbReference>
<evidence type="ECO:0000313" key="13">
    <source>
        <dbReference type="EMBL" id="KAG5498602.1"/>
    </source>
</evidence>
<evidence type="ECO:0000313" key="14">
    <source>
        <dbReference type="Proteomes" id="UP000674318"/>
    </source>
</evidence>
<accession>A0A836I5B9</accession>
<protein>
    <recommendedName>
        <fullName evidence="4 11">Adenosine kinase</fullName>
        <shortName evidence="11">AK</shortName>
        <ecNumber evidence="4 11">2.7.1.20</ecNumber>
    </recommendedName>
    <alternativeName>
        <fullName evidence="11">Adenosine 5'-phosphotransferase</fullName>
    </alternativeName>
</protein>
<evidence type="ECO:0000256" key="4">
    <source>
        <dbReference type="ARBA" id="ARBA00012119"/>
    </source>
</evidence>
<dbReference type="RefSeq" id="XP_067755356.1">
    <property type="nucleotide sequence ID" value="XM_067898912.1"/>
</dbReference>
<dbReference type="GeneID" id="94288989"/>
<dbReference type="AlphaFoldDB" id="A0A836I5B9"/>
<proteinExistence type="inferred from homology"/>
<dbReference type="SUPFAM" id="SSF53613">
    <property type="entry name" value="Ribokinase-like"/>
    <property type="match status" value="1"/>
</dbReference>
<comment type="catalytic activity">
    <reaction evidence="11">
        <text>adenosine + ATP = AMP + ADP + H(+)</text>
        <dbReference type="Rhea" id="RHEA:20824"/>
        <dbReference type="ChEBI" id="CHEBI:15378"/>
        <dbReference type="ChEBI" id="CHEBI:16335"/>
        <dbReference type="ChEBI" id="CHEBI:30616"/>
        <dbReference type="ChEBI" id="CHEBI:456215"/>
        <dbReference type="ChEBI" id="CHEBI:456216"/>
        <dbReference type="EC" id="2.7.1.20"/>
    </reaction>
</comment>
<keyword evidence="14" id="KW-1185">Reference proteome</keyword>